<evidence type="ECO:0000256" key="3">
    <source>
        <dbReference type="ARBA" id="ARBA00022989"/>
    </source>
</evidence>
<feature type="domain" description="Receptor ligand binding region" evidence="9">
    <location>
        <begin position="14"/>
        <end position="295"/>
    </location>
</feature>
<evidence type="ECO:0000256" key="2">
    <source>
        <dbReference type="ARBA" id="ARBA00022692"/>
    </source>
</evidence>
<dbReference type="InterPro" id="IPR000337">
    <property type="entry name" value="GPCR_3"/>
</dbReference>
<organism evidence="10 11">
    <name type="scientific">Pinctada imbricata</name>
    <name type="common">Atlantic pearl-oyster</name>
    <name type="synonym">Pinctada martensii</name>
    <dbReference type="NCBI Taxonomy" id="66713"/>
    <lineage>
        <taxon>Eukaryota</taxon>
        <taxon>Metazoa</taxon>
        <taxon>Spiralia</taxon>
        <taxon>Lophotrochozoa</taxon>
        <taxon>Mollusca</taxon>
        <taxon>Bivalvia</taxon>
        <taxon>Autobranchia</taxon>
        <taxon>Pteriomorphia</taxon>
        <taxon>Pterioida</taxon>
        <taxon>Pterioidea</taxon>
        <taxon>Pteriidae</taxon>
        <taxon>Pinctada</taxon>
    </lineage>
</organism>
<feature type="compositionally biased region" description="Polar residues" evidence="7">
    <location>
        <begin position="1062"/>
        <end position="1076"/>
    </location>
</feature>
<dbReference type="SUPFAM" id="SSF53822">
    <property type="entry name" value="Periplasmic binding protein-like I"/>
    <property type="match status" value="2"/>
</dbReference>
<dbReference type="InterPro" id="IPR001828">
    <property type="entry name" value="ANF_lig-bd_rcpt"/>
</dbReference>
<accession>A0AA88XI71</accession>
<feature type="region of interest" description="Disordered" evidence="7">
    <location>
        <begin position="1062"/>
        <end position="1109"/>
    </location>
</feature>
<dbReference type="GO" id="GO:0016020">
    <property type="term" value="C:membrane"/>
    <property type="evidence" value="ECO:0007669"/>
    <property type="project" value="UniProtKB-SubCell"/>
</dbReference>
<evidence type="ECO:0000256" key="8">
    <source>
        <dbReference type="SAM" id="Phobius"/>
    </source>
</evidence>
<evidence type="ECO:0000313" key="10">
    <source>
        <dbReference type="EMBL" id="KAK3085796.1"/>
    </source>
</evidence>
<dbReference type="InterPro" id="IPR050726">
    <property type="entry name" value="mGluR"/>
</dbReference>
<evidence type="ECO:0000256" key="7">
    <source>
        <dbReference type="SAM" id="MobiDB-lite"/>
    </source>
</evidence>
<dbReference type="EMBL" id="VSWD01000012">
    <property type="protein sequence ID" value="KAK3085796.1"/>
    <property type="molecule type" value="Genomic_DNA"/>
</dbReference>
<comment type="subcellular location">
    <subcellularLocation>
        <location evidence="1">Membrane</location>
        <topology evidence="1">Multi-pass membrane protein</topology>
    </subcellularLocation>
</comment>
<name>A0AA88XI71_PINIB</name>
<keyword evidence="2 8" id="KW-0812">Transmembrane</keyword>
<protein>
    <recommendedName>
        <fullName evidence="9">Receptor ligand binding region domain-containing protein</fullName>
    </recommendedName>
</protein>
<comment type="caution">
    <text evidence="10">The sequence shown here is derived from an EMBL/GenBank/DDBJ whole genome shotgun (WGS) entry which is preliminary data.</text>
</comment>
<keyword evidence="4 8" id="KW-0472">Membrane</keyword>
<dbReference type="InterPro" id="IPR028082">
    <property type="entry name" value="Peripla_BP_I"/>
</dbReference>
<sequence length="1109" mass="123805">MCSGIESSSVQLVEAAKWTLKQLNEQGYLPGFTLGIRVTPTCHVAGKAVENTVKFLNNIEAEIGNSSIISLLGPEFSSEAANTSSFISSLPENKHIPQFIFSATAESLSDQAKYGNIKRVVPSDNLQVKTIISLLLKVEWNYVAVLYLDDTYGKGAFQEFQIIARTHDICIPYHKSLSVGTYGELNPTEITDSLDTIINYPESPIHGVVVFSSSKTARDILRSAEIRRRQNTFQLAFVFSDGVGLNLQTFSDNDQIIDIAKGSFIASPPIINFPNFTSHWNDIFNNKQTLDTESKTNPWLLEVFKDFNLCSPSGSIDDCTITESGRLRAIYQSKYVGYTILSVITIAKLMKETHGRTCSSNGICPELQTLMENNKGFLTSISDDLKVNLGEEFPSFGVEKNFSLSFATDIQHSSTGSDYDIFQFGECTSSTDSYCIEKVGSFKNNSFEFDQGKSIHPVLKAQCDMDRTCVQCSNSHLYDAVYVEPGDLYVVGLAPVYDKSTDNPMACTNIRQRLGVELIEAMAFAVKTINERQGEYSNYFPGKKIGFILLNPCDQPLRGQNLLVSMLEKGIKLLNESTIYVHDKILGFVAGYTSIMSQYTSLVLTPYRYVQIAYASLAAFLSDRTTYPYFLRVGTPENNLANSVVRLVKSLDDSNFIQILYSEGVYGEGGRDAILREAKALKVCVTATYKVIEGGQHSKILPDLRRNSYAKIVIVIVHSFVLLDMINAIYDDLEPGEFIFIASAAWSDRLELIMSRPKFAGFFSYAMEIPAKPTFIDYLNEKVFLTDKNPWLIKYVEEKNTCYLPGSFSKKGKQPCGNLTLAPVGSELELWTMFAMTAMFSLLGGTNEVFQSLCGSQTDRICADYMARPEVVYESIKKQTAVIGDSEGPTRTFDDNGDGMVGAVIYQVWKSPDDPTKLIYGRVGKAKPGEGGHDVNTKLFQFPNGDPKSVCPDPRSCAKCFDDQQNNTGQSDKKTEEDTSSIIALATVVPILAVAVIVLSIVLFCKYRKEKCTDKTYDEAYLHPIPDNYDRPPQGYNPQGNIGQQQHNYVLQNLQHENFPQQQQGNMAHTQQQSNMEEAPQQDRVLRHPQDNMGQYVQQERIQSYDRIH</sequence>
<dbReference type="AlphaFoldDB" id="A0AA88XI71"/>
<evidence type="ECO:0000256" key="4">
    <source>
        <dbReference type="ARBA" id="ARBA00023136"/>
    </source>
</evidence>
<evidence type="ECO:0000259" key="9">
    <source>
        <dbReference type="Pfam" id="PF01094"/>
    </source>
</evidence>
<keyword evidence="3 8" id="KW-1133">Transmembrane helix</keyword>
<dbReference type="Proteomes" id="UP001186944">
    <property type="component" value="Unassembled WGS sequence"/>
</dbReference>
<dbReference type="GO" id="GO:0004930">
    <property type="term" value="F:G protein-coupled receptor activity"/>
    <property type="evidence" value="ECO:0007669"/>
    <property type="project" value="InterPro"/>
</dbReference>
<reference evidence="10" key="1">
    <citation type="submission" date="2019-08" db="EMBL/GenBank/DDBJ databases">
        <title>The improved chromosome-level genome for the pearl oyster Pinctada fucata martensii using PacBio sequencing and Hi-C.</title>
        <authorList>
            <person name="Zheng Z."/>
        </authorList>
    </citation>
    <scope>NUCLEOTIDE SEQUENCE</scope>
    <source>
        <strain evidence="10">ZZ-2019</strain>
        <tissue evidence="10">Adductor muscle</tissue>
    </source>
</reference>
<keyword evidence="6" id="KW-0325">Glycoprotein</keyword>
<dbReference type="Pfam" id="PF01094">
    <property type="entry name" value="ANF_receptor"/>
    <property type="match status" value="2"/>
</dbReference>
<feature type="domain" description="Receptor ligand binding region" evidence="9">
    <location>
        <begin position="520"/>
        <end position="783"/>
    </location>
</feature>
<gene>
    <name evidence="10" type="ORF">FSP39_008773</name>
</gene>
<proteinExistence type="predicted"/>
<dbReference type="Gene3D" id="3.40.50.2300">
    <property type="match status" value="4"/>
</dbReference>
<evidence type="ECO:0000256" key="5">
    <source>
        <dbReference type="ARBA" id="ARBA00023170"/>
    </source>
</evidence>
<evidence type="ECO:0000256" key="6">
    <source>
        <dbReference type="ARBA" id="ARBA00023180"/>
    </source>
</evidence>
<evidence type="ECO:0000313" key="11">
    <source>
        <dbReference type="Proteomes" id="UP001186944"/>
    </source>
</evidence>
<keyword evidence="11" id="KW-1185">Reference proteome</keyword>
<keyword evidence="5" id="KW-0675">Receptor</keyword>
<evidence type="ECO:0000256" key="1">
    <source>
        <dbReference type="ARBA" id="ARBA00004141"/>
    </source>
</evidence>
<dbReference type="PRINTS" id="PR00248">
    <property type="entry name" value="GPCRMGR"/>
</dbReference>
<feature type="compositionally biased region" description="Polar residues" evidence="7">
    <location>
        <begin position="1092"/>
        <end position="1102"/>
    </location>
</feature>
<dbReference type="PANTHER" id="PTHR24060">
    <property type="entry name" value="METABOTROPIC GLUTAMATE RECEPTOR"/>
    <property type="match status" value="1"/>
</dbReference>
<feature type="transmembrane region" description="Helical" evidence="8">
    <location>
        <begin position="982"/>
        <end position="1005"/>
    </location>
</feature>